<organism evidence="3 4">
    <name type="scientific">Trichogramma brassicae</name>
    <dbReference type="NCBI Taxonomy" id="86971"/>
    <lineage>
        <taxon>Eukaryota</taxon>
        <taxon>Metazoa</taxon>
        <taxon>Ecdysozoa</taxon>
        <taxon>Arthropoda</taxon>
        <taxon>Hexapoda</taxon>
        <taxon>Insecta</taxon>
        <taxon>Pterygota</taxon>
        <taxon>Neoptera</taxon>
        <taxon>Endopterygota</taxon>
        <taxon>Hymenoptera</taxon>
        <taxon>Apocrita</taxon>
        <taxon>Proctotrupomorpha</taxon>
        <taxon>Chalcidoidea</taxon>
        <taxon>Trichogrammatidae</taxon>
        <taxon>Trichogramma</taxon>
    </lineage>
</organism>
<name>A0A6H5ICJ6_9HYME</name>
<dbReference type="InterPro" id="IPR000477">
    <property type="entry name" value="RT_dom"/>
</dbReference>
<dbReference type="Pfam" id="PF00078">
    <property type="entry name" value="RVT_1"/>
    <property type="match status" value="1"/>
</dbReference>
<feature type="region of interest" description="Disordered" evidence="1">
    <location>
        <begin position="149"/>
        <end position="170"/>
    </location>
</feature>
<gene>
    <name evidence="3" type="ORF">TBRA_LOCUS6250</name>
</gene>
<sequence length="170" mass="18307">MDNGHASQRQFGFRAGRSTADVIELARSIVSGSNESLAFGVLFDDTGAFDNLRWNSVLEELGRRRCLGNLWQLIANYIDDRSVALACEGIRVSKKVRKGARQGSILGLDLWNICMDPVLREVQDRGGEIVAYADDLLLIVMGGMRGPGQAGMRGPGVGHDKSDSPVGGSS</sequence>
<dbReference type="AlphaFoldDB" id="A0A6H5ICJ6"/>
<dbReference type="OrthoDB" id="7547758at2759"/>
<reference evidence="3 4" key="1">
    <citation type="submission" date="2020-02" db="EMBL/GenBank/DDBJ databases">
        <authorList>
            <person name="Ferguson B K."/>
        </authorList>
    </citation>
    <scope>NUCLEOTIDE SEQUENCE [LARGE SCALE GENOMIC DNA]</scope>
</reference>
<dbReference type="GO" id="GO:0071897">
    <property type="term" value="P:DNA biosynthetic process"/>
    <property type="evidence" value="ECO:0007669"/>
    <property type="project" value="UniProtKB-ARBA"/>
</dbReference>
<evidence type="ECO:0000313" key="4">
    <source>
        <dbReference type="Proteomes" id="UP000479190"/>
    </source>
</evidence>
<accession>A0A6H5ICJ6</accession>
<feature type="domain" description="Reverse transcriptase" evidence="2">
    <location>
        <begin position="6"/>
        <end position="140"/>
    </location>
</feature>
<keyword evidence="4" id="KW-1185">Reference proteome</keyword>
<dbReference type="EMBL" id="CADCXV010000740">
    <property type="protein sequence ID" value="CAB0034352.1"/>
    <property type="molecule type" value="Genomic_DNA"/>
</dbReference>
<evidence type="ECO:0000256" key="1">
    <source>
        <dbReference type="SAM" id="MobiDB-lite"/>
    </source>
</evidence>
<evidence type="ECO:0000313" key="3">
    <source>
        <dbReference type="EMBL" id="CAB0034352.1"/>
    </source>
</evidence>
<evidence type="ECO:0000259" key="2">
    <source>
        <dbReference type="Pfam" id="PF00078"/>
    </source>
</evidence>
<dbReference type="PANTHER" id="PTHR19446">
    <property type="entry name" value="REVERSE TRANSCRIPTASES"/>
    <property type="match status" value="1"/>
</dbReference>
<dbReference type="Proteomes" id="UP000479190">
    <property type="component" value="Unassembled WGS sequence"/>
</dbReference>
<dbReference type="SUPFAM" id="SSF56672">
    <property type="entry name" value="DNA/RNA polymerases"/>
    <property type="match status" value="1"/>
</dbReference>
<proteinExistence type="predicted"/>
<dbReference type="InterPro" id="IPR043502">
    <property type="entry name" value="DNA/RNA_pol_sf"/>
</dbReference>
<protein>
    <recommendedName>
        <fullName evidence="2">Reverse transcriptase domain-containing protein</fullName>
    </recommendedName>
</protein>